<evidence type="ECO:0000259" key="1">
    <source>
        <dbReference type="SMART" id="SM00974"/>
    </source>
</evidence>
<reference evidence="2" key="2">
    <citation type="submission" date="2021-01" db="EMBL/GenBank/DDBJ databases">
        <authorList>
            <person name="Schikora-Tamarit M.A."/>
        </authorList>
    </citation>
    <scope>NUCLEOTIDE SEQUENCE</scope>
    <source>
        <strain evidence="2">CBS2887</strain>
    </source>
</reference>
<dbReference type="Proteomes" id="UP000774326">
    <property type="component" value="Unassembled WGS sequence"/>
</dbReference>
<evidence type="ECO:0000313" key="2">
    <source>
        <dbReference type="EMBL" id="KAH3679987.1"/>
    </source>
</evidence>
<dbReference type="AlphaFoldDB" id="A0A9P8PXH4"/>
<organism evidence="2 3">
    <name type="scientific">Wickerhamomyces pijperi</name>
    <name type="common">Yeast</name>
    <name type="synonym">Pichia pijperi</name>
    <dbReference type="NCBI Taxonomy" id="599730"/>
    <lineage>
        <taxon>Eukaryota</taxon>
        <taxon>Fungi</taxon>
        <taxon>Dikarya</taxon>
        <taxon>Ascomycota</taxon>
        <taxon>Saccharomycotina</taxon>
        <taxon>Saccharomycetes</taxon>
        <taxon>Phaffomycetales</taxon>
        <taxon>Wickerhamomycetaceae</taxon>
        <taxon>Wickerhamomyces</taxon>
    </lineage>
</organism>
<dbReference type="Pfam" id="PF10544">
    <property type="entry name" value="T5orf172"/>
    <property type="match status" value="1"/>
</dbReference>
<dbReference type="InterPro" id="IPR018306">
    <property type="entry name" value="Phage_T5_Orf172_DNA-bd"/>
</dbReference>
<dbReference type="OrthoDB" id="4074785at2759"/>
<evidence type="ECO:0000313" key="3">
    <source>
        <dbReference type="Proteomes" id="UP000774326"/>
    </source>
</evidence>
<protein>
    <recommendedName>
        <fullName evidence="1">Bacteriophage T5 Orf172 DNA-binding domain-containing protein</fullName>
    </recommendedName>
</protein>
<proteinExistence type="predicted"/>
<accession>A0A9P8PXH4</accession>
<feature type="domain" description="Bacteriophage T5 Orf172 DNA-binding" evidence="1">
    <location>
        <begin position="142"/>
        <end position="269"/>
    </location>
</feature>
<gene>
    <name evidence="2" type="ORF">WICPIJ_008463</name>
</gene>
<comment type="caution">
    <text evidence="2">The sequence shown here is derived from an EMBL/GenBank/DDBJ whole genome shotgun (WGS) entry which is preliminary data.</text>
</comment>
<dbReference type="InterPro" id="IPR053006">
    <property type="entry name" value="Meiosis_regulatory"/>
</dbReference>
<dbReference type="SMART" id="SM00974">
    <property type="entry name" value="T5orf172"/>
    <property type="match status" value="1"/>
</dbReference>
<sequence>MRVFATTDLTKGDPTQLTKVQCLGVTQKGTRCQIRVTRQELRCVYHKKPPLKNLKPPVKKEQQSIKIGVSPDNDPYATGSLAQRLLNGILPGALKEGFVEHDLKAGYIYMYTLQHLLGNNPGKQDWLQLKPRDSSVWKVFNPKELILIKIGMTTKLVSQRLKEWENLCHHKLTSVDPYALKSKKLFGLITKNAVNHKVGLRYYHRESQGFYTDVSLSIIEKKIHQTLWKKYGKGDIVCHGCKSAADGGGIHKEWFLVPRSDLGAIFEIISDIVGQHNH</sequence>
<dbReference type="PANTHER" id="PTHR28094:SF1">
    <property type="entry name" value="MEIOTICALLY UP-REGULATED GENE 113 PROTEIN"/>
    <property type="match status" value="1"/>
</dbReference>
<reference evidence="2" key="1">
    <citation type="journal article" date="2021" name="Open Biol.">
        <title>Shared evolutionary footprints suggest mitochondrial oxidative damage underlies multiple complex I losses in fungi.</title>
        <authorList>
            <person name="Schikora-Tamarit M.A."/>
            <person name="Marcet-Houben M."/>
            <person name="Nosek J."/>
            <person name="Gabaldon T."/>
        </authorList>
    </citation>
    <scope>NUCLEOTIDE SEQUENCE</scope>
    <source>
        <strain evidence="2">CBS2887</strain>
    </source>
</reference>
<dbReference type="PANTHER" id="PTHR28094">
    <property type="entry name" value="MEIOTICALLY UP-REGULATED GENE 113 PROTEIN"/>
    <property type="match status" value="1"/>
</dbReference>
<dbReference type="EMBL" id="JAEUBG010004822">
    <property type="protein sequence ID" value="KAH3679987.1"/>
    <property type="molecule type" value="Genomic_DNA"/>
</dbReference>
<name>A0A9P8PXH4_WICPI</name>
<keyword evidence="3" id="KW-1185">Reference proteome</keyword>